<proteinExistence type="predicted"/>
<gene>
    <name evidence="3" type="ORF">LARSCL_LOCUS9467</name>
</gene>
<comment type="caution">
    <text evidence="3">The sequence shown here is derived from an EMBL/GenBank/DDBJ whole genome shotgun (WGS) entry which is preliminary data.</text>
</comment>
<feature type="compositionally biased region" description="Pro residues" evidence="1">
    <location>
        <begin position="142"/>
        <end position="153"/>
    </location>
</feature>
<keyword evidence="4" id="KW-1185">Reference proteome</keyword>
<evidence type="ECO:0000313" key="3">
    <source>
        <dbReference type="EMBL" id="CAL1277892.1"/>
    </source>
</evidence>
<keyword evidence="2" id="KW-0812">Transmembrane</keyword>
<evidence type="ECO:0000256" key="2">
    <source>
        <dbReference type="SAM" id="Phobius"/>
    </source>
</evidence>
<name>A0AAV2A2L0_9ARAC</name>
<feature type="region of interest" description="Disordered" evidence="1">
    <location>
        <begin position="103"/>
        <end position="153"/>
    </location>
</feature>
<reference evidence="3 4" key="1">
    <citation type="submission" date="2024-04" db="EMBL/GenBank/DDBJ databases">
        <authorList>
            <person name="Rising A."/>
            <person name="Reimegard J."/>
            <person name="Sonavane S."/>
            <person name="Akerstrom W."/>
            <person name="Nylinder S."/>
            <person name="Hedman E."/>
            <person name="Kallberg Y."/>
        </authorList>
    </citation>
    <scope>NUCLEOTIDE SEQUENCE [LARGE SCALE GENOMIC DNA]</scope>
</reference>
<accession>A0AAV2A2L0</accession>
<feature type="transmembrane region" description="Helical" evidence="2">
    <location>
        <begin position="37"/>
        <end position="61"/>
    </location>
</feature>
<feature type="compositionally biased region" description="Basic and acidic residues" evidence="1">
    <location>
        <begin position="128"/>
        <end position="138"/>
    </location>
</feature>
<evidence type="ECO:0000256" key="1">
    <source>
        <dbReference type="SAM" id="MobiDB-lite"/>
    </source>
</evidence>
<dbReference type="Proteomes" id="UP001497382">
    <property type="component" value="Unassembled WGS sequence"/>
</dbReference>
<sequence length="153" mass="17243">MNEVFQPFIEDPSVEGNKPTVFPAANSTSAFQISAGYMHVIVAIYAIVVVLVIFIVIMIIVQSIRRSWTKKDKTRYGAIPRHDRQTSIPQRVDDLDPDVEILDGNTRIYGPPQDNDSEYDNISLNLGSEDHGNNKEDSPPIYENPPPYLSINR</sequence>
<protein>
    <submittedName>
        <fullName evidence="3">Uncharacterized protein</fullName>
    </submittedName>
</protein>
<organism evidence="3 4">
    <name type="scientific">Larinioides sclopetarius</name>
    <dbReference type="NCBI Taxonomy" id="280406"/>
    <lineage>
        <taxon>Eukaryota</taxon>
        <taxon>Metazoa</taxon>
        <taxon>Ecdysozoa</taxon>
        <taxon>Arthropoda</taxon>
        <taxon>Chelicerata</taxon>
        <taxon>Arachnida</taxon>
        <taxon>Araneae</taxon>
        <taxon>Araneomorphae</taxon>
        <taxon>Entelegynae</taxon>
        <taxon>Araneoidea</taxon>
        <taxon>Araneidae</taxon>
        <taxon>Larinioides</taxon>
    </lineage>
</organism>
<evidence type="ECO:0000313" key="4">
    <source>
        <dbReference type="Proteomes" id="UP001497382"/>
    </source>
</evidence>
<keyword evidence="2" id="KW-0472">Membrane</keyword>
<dbReference type="AlphaFoldDB" id="A0AAV2A2L0"/>
<keyword evidence="2" id="KW-1133">Transmembrane helix</keyword>
<dbReference type="EMBL" id="CAXIEN010000106">
    <property type="protein sequence ID" value="CAL1277892.1"/>
    <property type="molecule type" value="Genomic_DNA"/>
</dbReference>